<evidence type="ECO:0000313" key="2">
    <source>
        <dbReference type="EMBL" id="KAF9920257.1"/>
    </source>
</evidence>
<dbReference type="Gene3D" id="1.10.1410.10">
    <property type="match status" value="1"/>
</dbReference>
<evidence type="ECO:0000313" key="3">
    <source>
        <dbReference type="Proteomes" id="UP000749646"/>
    </source>
</evidence>
<feature type="non-terminal residue" evidence="2">
    <location>
        <position position="327"/>
    </location>
</feature>
<dbReference type="InterPro" id="IPR043519">
    <property type="entry name" value="NT_sf"/>
</dbReference>
<dbReference type="OrthoDB" id="1305878at2759"/>
<name>A0A9P6LPF0_9FUNG</name>
<dbReference type="EMBL" id="JAAAHW010011298">
    <property type="protein sequence ID" value="KAF9920257.1"/>
    <property type="molecule type" value="Genomic_DNA"/>
</dbReference>
<dbReference type="Proteomes" id="UP000749646">
    <property type="component" value="Unassembled WGS sequence"/>
</dbReference>
<protein>
    <recommendedName>
        <fullName evidence="1">Poly(A) RNA polymerase mitochondrial-like central palm domain-containing protein</fullName>
    </recommendedName>
</protein>
<gene>
    <name evidence="2" type="ORF">BGZ65_011404</name>
</gene>
<evidence type="ECO:0000259" key="1">
    <source>
        <dbReference type="Pfam" id="PF22600"/>
    </source>
</evidence>
<dbReference type="SUPFAM" id="SSF81301">
    <property type="entry name" value="Nucleotidyltransferase"/>
    <property type="match status" value="1"/>
</dbReference>
<dbReference type="Pfam" id="PF22600">
    <property type="entry name" value="MTPAP-like_central"/>
    <property type="match status" value="1"/>
</dbReference>
<proteinExistence type="predicted"/>
<dbReference type="AlphaFoldDB" id="A0A9P6LPF0"/>
<dbReference type="GO" id="GO:0010605">
    <property type="term" value="P:negative regulation of macromolecule metabolic process"/>
    <property type="evidence" value="ECO:0007669"/>
    <property type="project" value="UniProtKB-ARBA"/>
</dbReference>
<accession>A0A9P6LPF0</accession>
<dbReference type="InterPro" id="IPR054708">
    <property type="entry name" value="MTPAP-like_central"/>
</dbReference>
<dbReference type="PANTHER" id="PTHR12271:SF40">
    <property type="entry name" value="POLY(A) RNA POLYMERASE GLD2"/>
    <property type="match status" value="1"/>
</dbReference>
<dbReference type="PANTHER" id="PTHR12271">
    <property type="entry name" value="POLY A POLYMERASE CID PAP -RELATED"/>
    <property type="match status" value="1"/>
</dbReference>
<feature type="domain" description="Poly(A) RNA polymerase mitochondrial-like central palm" evidence="1">
    <location>
        <begin position="1"/>
        <end position="98"/>
    </location>
</feature>
<sequence length="327" mass="36525">SYATGTCTHHSDLDLTLKGDIKHITISALVEALRHFGHESITVMAANNSTQHAGTFLSLEPIPSSIITFLDPRTETTCYMTLNEPLAIYRSKLIRTYALIDPRFDVVMVALKHLATKRKLVSGSMHRDRNGLVPLGSYALALMLITFLQTENPPILPKLQQQQHHQQQTAESLKKENDVYDGDHRPIKETMVQGINCSFDHDWKFYQKFGIKNPKSAAELLMEFCRFFGYVFDYESKEVNARVALPSRVTGTATATASTLPCSQSNVDSISSTTNNSNTFAFHVMDPFVVGFNVTFACRGELVRTVKKCFQETYGALVDGDINLAFS</sequence>
<dbReference type="GO" id="GO:0016779">
    <property type="term" value="F:nucleotidyltransferase activity"/>
    <property type="evidence" value="ECO:0007669"/>
    <property type="project" value="UniProtKB-ARBA"/>
</dbReference>
<organism evidence="2 3">
    <name type="scientific">Modicella reniformis</name>
    <dbReference type="NCBI Taxonomy" id="1440133"/>
    <lineage>
        <taxon>Eukaryota</taxon>
        <taxon>Fungi</taxon>
        <taxon>Fungi incertae sedis</taxon>
        <taxon>Mucoromycota</taxon>
        <taxon>Mortierellomycotina</taxon>
        <taxon>Mortierellomycetes</taxon>
        <taxon>Mortierellales</taxon>
        <taxon>Mortierellaceae</taxon>
        <taxon>Modicella</taxon>
    </lineage>
</organism>
<keyword evidence="3" id="KW-1185">Reference proteome</keyword>
<dbReference type="SUPFAM" id="SSF81631">
    <property type="entry name" value="PAP/OAS1 substrate-binding domain"/>
    <property type="match status" value="1"/>
</dbReference>
<reference evidence="2" key="1">
    <citation type="journal article" date="2020" name="Fungal Divers.">
        <title>Resolving the Mortierellaceae phylogeny through synthesis of multi-gene phylogenetics and phylogenomics.</title>
        <authorList>
            <person name="Vandepol N."/>
            <person name="Liber J."/>
            <person name="Desiro A."/>
            <person name="Na H."/>
            <person name="Kennedy M."/>
            <person name="Barry K."/>
            <person name="Grigoriev I.V."/>
            <person name="Miller A.N."/>
            <person name="O'Donnell K."/>
            <person name="Stajich J.E."/>
            <person name="Bonito G."/>
        </authorList>
    </citation>
    <scope>NUCLEOTIDE SEQUENCE</scope>
    <source>
        <strain evidence="2">MES-2147</strain>
    </source>
</reference>
<dbReference type="GO" id="GO:0031123">
    <property type="term" value="P:RNA 3'-end processing"/>
    <property type="evidence" value="ECO:0007669"/>
    <property type="project" value="TreeGrafter"/>
</dbReference>
<comment type="caution">
    <text evidence="2">The sequence shown here is derived from an EMBL/GenBank/DDBJ whole genome shotgun (WGS) entry which is preliminary data.</text>
</comment>